<evidence type="ECO:0000313" key="3">
    <source>
        <dbReference type="Proteomes" id="UP001176521"/>
    </source>
</evidence>
<sequence>MATSAAASPATAAAASTSASGRTAPLSLRIDPGSSSTWQPQQQLATRNESDYDDWDTESCKNVDPLELYHRHQLDSNPHLTESIASDDDLLDLLRTTRDRAQLKWLEDSGLPLAPHPVPITYPAWKAGRGNGNNASMLSFESPTSASAGATPTSSSSSSARYSPEGYWRSSSDSGFTHSDQHSSASASSSIGGSQGTSLATQDVGSSIFSGSGASGSTAGSSLLDSWHSSIGGGSSLKR</sequence>
<proteinExistence type="predicted"/>
<organism evidence="2 3">
    <name type="scientific">Tilletia horrida</name>
    <dbReference type="NCBI Taxonomy" id="155126"/>
    <lineage>
        <taxon>Eukaryota</taxon>
        <taxon>Fungi</taxon>
        <taxon>Dikarya</taxon>
        <taxon>Basidiomycota</taxon>
        <taxon>Ustilaginomycotina</taxon>
        <taxon>Exobasidiomycetes</taxon>
        <taxon>Tilletiales</taxon>
        <taxon>Tilletiaceae</taxon>
        <taxon>Tilletia</taxon>
    </lineage>
</organism>
<accession>A0AAN6JP46</accession>
<feature type="compositionally biased region" description="Low complexity" evidence="1">
    <location>
        <begin position="1"/>
        <end position="20"/>
    </location>
</feature>
<keyword evidence="3" id="KW-1185">Reference proteome</keyword>
<reference evidence="2" key="1">
    <citation type="journal article" date="2023" name="PhytoFront">
        <title>Draft Genome Resources of Seven Strains of Tilletia horrida, Causal Agent of Kernel Smut of Rice.</title>
        <authorList>
            <person name="Khanal S."/>
            <person name="Antony Babu S."/>
            <person name="Zhou X.G."/>
        </authorList>
    </citation>
    <scope>NUCLEOTIDE SEQUENCE</scope>
    <source>
        <strain evidence="2">TX3</strain>
    </source>
</reference>
<evidence type="ECO:0000313" key="2">
    <source>
        <dbReference type="EMBL" id="KAK0539754.1"/>
    </source>
</evidence>
<comment type="caution">
    <text evidence="2">The sequence shown here is derived from an EMBL/GenBank/DDBJ whole genome shotgun (WGS) entry which is preliminary data.</text>
</comment>
<dbReference type="AlphaFoldDB" id="A0AAN6JP46"/>
<dbReference type="EMBL" id="JAPDMQ010000025">
    <property type="protein sequence ID" value="KAK0539754.1"/>
    <property type="molecule type" value="Genomic_DNA"/>
</dbReference>
<name>A0AAN6JP46_9BASI</name>
<feature type="compositionally biased region" description="Low complexity" evidence="1">
    <location>
        <begin position="182"/>
        <end position="198"/>
    </location>
</feature>
<evidence type="ECO:0000256" key="1">
    <source>
        <dbReference type="SAM" id="MobiDB-lite"/>
    </source>
</evidence>
<feature type="region of interest" description="Disordered" evidence="1">
    <location>
        <begin position="136"/>
        <end position="239"/>
    </location>
</feature>
<protein>
    <submittedName>
        <fullName evidence="2">Uncharacterized protein</fullName>
    </submittedName>
</protein>
<feature type="compositionally biased region" description="Polar residues" evidence="1">
    <location>
        <begin position="33"/>
        <end position="47"/>
    </location>
</feature>
<feature type="region of interest" description="Disordered" evidence="1">
    <location>
        <begin position="1"/>
        <end position="56"/>
    </location>
</feature>
<gene>
    <name evidence="2" type="ORF">OC842_000794</name>
</gene>
<feature type="compositionally biased region" description="Low complexity" evidence="1">
    <location>
        <begin position="142"/>
        <end position="164"/>
    </location>
</feature>
<dbReference type="Proteomes" id="UP001176521">
    <property type="component" value="Unassembled WGS sequence"/>
</dbReference>
<feature type="compositionally biased region" description="Low complexity" evidence="1">
    <location>
        <begin position="205"/>
        <end position="222"/>
    </location>
</feature>